<sequence length="439" mass="48492">MTAPPLALSVWGRAEALPSQEPGSLYASALLQLALAPGHALYTLAPRGWPHPDTVPCLYAVQAHQDELLVGDPLATTPDAIRDYLREHSPLDAPLRDTPLAAARAQATQAILDDALADLVLHTLFSLPPNFQQVTASALAPPRTRVLPSSLPRRLRAAVRARLESPALQLWGLGGSWERQEREDARRWNTTAGLAEARDPAAHLPASGVHLRPALTGDVKEQWERSRIAARARELFLSLRAMLGSGPFLLGCMQPTSVDARLYSLLAPLLLGAALPIDVLPALLRDEFPELVEHTQRMHQHLWSTAGKEAWAWHRTPALYAEPSFSLQPLWHALNPRNWFAGSAREPEHLPPTLRYGRWAFYLWAILGPIAYVALTGLVTIEYADPDEDEIVEPVEDDDGLDDEDGEVIDDDEDDAYLDDNAQEMGTLDPMEFVDEDDE</sequence>
<dbReference type="Proteomes" id="UP000818624">
    <property type="component" value="Chromosome 3"/>
</dbReference>
<name>A0ABY8ETI3_MALFU</name>
<dbReference type="InterPro" id="IPR033468">
    <property type="entry name" value="Metaxin_GST"/>
</dbReference>
<keyword evidence="5" id="KW-1185">Reference proteome</keyword>
<gene>
    <name evidence="4" type="ORF">GLX27_003586</name>
</gene>
<keyword evidence="4" id="KW-0413">Isomerase</keyword>
<dbReference type="Pfam" id="PF17171">
    <property type="entry name" value="GST_C_6"/>
    <property type="match status" value="1"/>
</dbReference>
<evidence type="ECO:0000313" key="4">
    <source>
        <dbReference type="EMBL" id="WFD48913.1"/>
    </source>
</evidence>
<evidence type="ECO:0000259" key="3">
    <source>
        <dbReference type="Pfam" id="PF17171"/>
    </source>
</evidence>
<dbReference type="PANTHER" id="PTHR12289:SF41">
    <property type="entry name" value="FAILED AXON CONNECTIONS-RELATED"/>
    <property type="match status" value="1"/>
</dbReference>
<dbReference type="InterPro" id="IPR050931">
    <property type="entry name" value="Mito_Protein_Transport_Metaxin"/>
</dbReference>
<dbReference type="GO" id="GO:0047768">
    <property type="term" value="F:carboxy-cis,cis-muconate cyclase activity"/>
    <property type="evidence" value="ECO:0007669"/>
    <property type="project" value="UniProtKB-EC"/>
</dbReference>
<feature type="transmembrane region" description="Helical" evidence="2">
    <location>
        <begin position="359"/>
        <end position="381"/>
    </location>
</feature>
<keyword evidence="2" id="KW-0472">Membrane</keyword>
<dbReference type="EMBL" id="CP046236">
    <property type="protein sequence ID" value="WFD48913.1"/>
    <property type="molecule type" value="Genomic_DNA"/>
</dbReference>
<organism evidence="4 5">
    <name type="scientific">Malassezia furfur</name>
    <name type="common">Pityriasis versicolor infection agent</name>
    <name type="synonym">Pityrosporum furfur</name>
    <dbReference type="NCBI Taxonomy" id="55194"/>
    <lineage>
        <taxon>Eukaryota</taxon>
        <taxon>Fungi</taxon>
        <taxon>Dikarya</taxon>
        <taxon>Basidiomycota</taxon>
        <taxon>Ustilaginomycotina</taxon>
        <taxon>Malasseziomycetes</taxon>
        <taxon>Malasseziales</taxon>
        <taxon>Malasseziaceae</taxon>
        <taxon>Malassezia</taxon>
    </lineage>
</organism>
<feature type="domain" description="Metaxin glutathione S-transferase" evidence="3">
    <location>
        <begin position="234"/>
        <end position="298"/>
    </location>
</feature>
<protein>
    <submittedName>
        <fullName evidence="4">Carboxy-cis,cis-muconate cyclase</fullName>
        <ecNumber evidence="4">5.5.1.5</ecNumber>
    </submittedName>
</protein>
<accession>A0ABY8ETI3</accession>
<keyword evidence="2" id="KW-1133">Transmembrane helix</keyword>
<proteinExistence type="predicted"/>
<dbReference type="PANTHER" id="PTHR12289">
    <property type="entry name" value="METAXIN RELATED"/>
    <property type="match status" value="1"/>
</dbReference>
<dbReference type="EC" id="5.5.1.5" evidence="4"/>
<reference evidence="4 5" key="1">
    <citation type="journal article" date="2020" name="Elife">
        <title>Loss of centromere function drives karyotype evolution in closely related Malassezia species.</title>
        <authorList>
            <person name="Sankaranarayanan S.R."/>
            <person name="Ianiri G."/>
            <person name="Coelho M.A."/>
            <person name="Reza M.H."/>
            <person name="Thimmappa B.C."/>
            <person name="Ganguly P."/>
            <person name="Vadnala R.N."/>
            <person name="Sun S."/>
            <person name="Siddharthan R."/>
            <person name="Tellgren-Roth C."/>
            <person name="Dawson T.L."/>
            <person name="Heitman J."/>
            <person name="Sanyal K."/>
        </authorList>
    </citation>
    <scope>NUCLEOTIDE SEQUENCE [LARGE SCALE GENOMIC DNA]</scope>
    <source>
        <strain evidence="4">CBS14141</strain>
    </source>
</reference>
<feature type="region of interest" description="Disordered" evidence="1">
    <location>
        <begin position="387"/>
        <end position="439"/>
    </location>
</feature>
<evidence type="ECO:0000313" key="5">
    <source>
        <dbReference type="Proteomes" id="UP000818624"/>
    </source>
</evidence>
<keyword evidence="2" id="KW-0812">Transmembrane</keyword>
<feature type="compositionally biased region" description="Acidic residues" evidence="1">
    <location>
        <begin position="387"/>
        <end position="422"/>
    </location>
</feature>
<evidence type="ECO:0000256" key="1">
    <source>
        <dbReference type="SAM" id="MobiDB-lite"/>
    </source>
</evidence>
<evidence type="ECO:0000256" key="2">
    <source>
        <dbReference type="SAM" id="Phobius"/>
    </source>
</evidence>